<proteinExistence type="predicted"/>
<name>A0ABU3WT94_9NOCA</name>
<keyword evidence="1" id="KW-0175">Coiled coil</keyword>
<protein>
    <recommendedName>
        <fullName evidence="5">Helix-turn-helix domain-containing protein</fullName>
    </recommendedName>
</protein>
<evidence type="ECO:0000313" key="2">
    <source>
        <dbReference type="EMBL" id="MDV2475170.1"/>
    </source>
</evidence>
<reference evidence="3 4" key="1">
    <citation type="submission" date="2019-10" db="EMBL/GenBank/DDBJ databases">
        <title>Draft Genome Assembly of Rhodococcus zopfii DSM44189.</title>
        <authorList>
            <person name="Sutton J.M."/>
            <person name="Akob D.M."/>
            <person name="Bushman T.J."/>
        </authorList>
    </citation>
    <scope>NUCLEOTIDE SEQUENCE [LARGE SCALE GENOMIC DNA]</scope>
    <source>
        <strain evidence="3 4">DSM 44189</strain>
    </source>
</reference>
<sequence length="78" mass="8530">MDKDTLISQVKAAVEENKRALEEADRAASAQREAIYAALDGGVSIAETCRITGLSRTRINVLIQRRKAETQKSPGEND</sequence>
<evidence type="ECO:0000313" key="4">
    <source>
        <dbReference type="Proteomes" id="UP001275440"/>
    </source>
</evidence>
<comment type="caution">
    <text evidence="3">The sequence shown here is derived from an EMBL/GenBank/DDBJ whole genome shotgun (WGS) entry which is preliminary data.</text>
</comment>
<evidence type="ECO:0008006" key="5">
    <source>
        <dbReference type="Google" id="ProtNLM"/>
    </source>
</evidence>
<gene>
    <name evidence="2" type="ORF">F8M49_06510</name>
    <name evidence="3" type="ORF">F8M49_21210</name>
</gene>
<accession>A0ABU3WT94</accession>
<dbReference type="EMBL" id="WBMO01000001">
    <property type="protein sequence ID" value="MDV2475170.1"/>
    <property type="molecule type" value="Genomic_DNA"/>
</dbReference>
<dbReference type="Proteomes" id="UP001275440">
    <property type="component" value="Unassembled WGS sequence"/>
</dbReference>
<feature type="coiled-coil region" evidence="1">
    <location>
        <begin position="3"/>
        <end position="34"/>
    </location>
</feature>
<keyword evidence="4" id="KW-1185">Reference proteome</keyword>
<dbReference type="EMBL" id="WBMO01000002">
    <property type="protein sequence ID" value="MDV2477240.1"/>
    <property type="molecule type" value="Genomic_DNA"/>
</dbReference>
<evidence type="ECO:0000313" key="3">
    <source>
        <dbReference type="EMBL" id="MDV2477240.1"/>
    </source>
</evidence>
<organism evidence="3 4">
    <name type="scientific">Rhodococcus zopfii</name>
    <dbReference type="NCBI Taxonomy" id="43772"/>
    <lineage>
        <taxon>Bacteria</taxon>
        <taxon>Bacillati</taxon>
        <taxon>Actinomycetota</taxon>
        <taxon>Actinomycetes</taxon>
        <taxon>Mycobacteriales</taxon>
        <taxon>Nocardiaceae</taxon>
        <taxon>Rhodococcus</taxon>
    </lineage>
</organism>
<evidence type="ECO:0000256" key="1">
    <source>
        <dbReference type="SAM" id="Coils"/>
    </source>
</evidence>